<evidence type="ECO:0000313" key="3">
    <source>
        <dbReference type="Proteomes" id="UP001347796"/>
    </source>
</evidence>
<sequence>MTTPTWDESGSKTFSSLGNSSLGTSELRDESQENEGKKRALPWVLKKQKGSFTGQLLVDNSENGGSLDVSSMVVGSSIQRNTMLNPGLRFLENDDNPVMSNLGRSSSIMRESRESVGAEDSPKINTPKKMHVHFSNTLEIVHDIRDSPPESSDSGEVSSEHSSDLTDTSTSKSLTDNYTNDFDSLSVKSYSADFESSTAKSYSSDFEHTFSEDTDTYQSISQDQETSQFNSQSVFSDSSDTYRNISDSESYTDSQYSDISSLSDDRSDATETGDDLYSDTFESATKTSGRLSSSYKYDDETFEDSDTSSIKHSILDSLVFPDLSDIETTDVTYARDQFVAETIYKLKHPDIKLNFYLADNKPKTESKKDRMMSEYCQMKIDQLKSQKDTPEKKTMNLKPDPIPVETYGIGTQQVERLKLQNFMMKLKQKCEEEIHDINTCPGCRQKSDEIDGALREKEFIKRIKQKVESEIMEDKIQKHLIEMNSVNLIAKIIREIPKLSDDSRETIYTYKQKVQQRFINS</sequence>
<feature type="region of interest" description="Disordered" evidence="1">
    <location>
        <begin position="211"/>
        <end position="279"/>
    </location>
</feature>
<feature type="compositionally biased region" description="Basic and acidic residues" evidence="1">
    <location>
        <begin position="26"/>
        <end position="38"/>
    </location>
</feature>
<feature type="compositionally biased region" description="Polar residues" evidence="1">
    <location>
        <begin position="216"/>
        <end position="256"/>
    </location>
</feature>
<keyword evidence="3" id="KW-1185">Reference proteome</keyword>
<feature type="compositionally biased region" description="Low complexity" evidence="1">
    <location>
        <begin position="165"/>
        <end position="176"/>
    </location>
</feature>
<comment type="caution">
    <text evidence="2">The sequence shown here is derived from an EMBL/GenBank/DDBJ whole genome shotgun (WGS) entry which is preliminary data.</text>
</comment>
<dbReference type="AlphaFoldDB" id="A0AAN8K9F7"/>
<dbReference type="PANTHER" id="PTHR35256:SF1">
    <property type="entry name" value="EXPRESSED SEQUENCE AI429214"/>
    <property type="match status" value="1"/>
</dbReference>
<dbReference type="PANTHER" id="PTHR35256">
    <property type="entry name" value="CHROMOSOME 8 OPEN READING FRAME 48"/>
    <property type="match status" value="1"/>
</dbReference>
<feature type="region of interest" description="Disordered" evidence="1">
    <location>
        <begin position="108"/>
        <end position="130"/>
    </location>
</feature>
<dbReference type="EMBL" id="JAZGQO010000004">
    <property type="protein sequence ID" value="KAK6187099.1"/>
    <property type="molecule type" value="Genomic_DNA"/>
</dbReference>
<gene>
    <name evidence="2" type="ORF">SNE40_005197</name>
</gene>
<organism evidence="2 3">
    <name type="scientific">Patella caerulea</name>
    <name type="common">Rayed Mediterranean limpet</name>
    <dbReference type="NCBI Taxonomy" id="87958"/>
    <lineage>
        <taxon>Eukaryota</taxon>
        <taxon>Metazoa</taxon>
        <taxon>Spiralia</taxon>
        <taxon>Lophotrochozoa</taxon>
        <taxon>Mollusca</taxon>
        <taxon>Gastropoda</taxon>
        <taxon>Patellogastropoda</taxon>
        <taxon>Patelloidea</taxon>
        <taxon>Patellidae</taxon>
        <taxon>Patella</taxon>
    </lineage>
</organism>
<dbReference type="InterPro" id="IPR027932">
    <property type="entry name" value="DUF4606"/>
</dbReference>
<accession>A0AAN8K9F7</accession>
<dbReference type="Pfam" id="PF15379">
    <property type="entry name" value="DUF4606"/>
    <property type="match status" value="1"/>
</dbReference>
<protein>
    <submittedName>
        <fullName evidence="2">Uncharacterized protein</fullName>
    </submittedName>
</protein>
<feature type="compositionally biased region" description="Polar residues" evidence="1">
    <location>
        <begin position="1"/>
        <end position="24"/>
    </location>
</feature>
<feature type="compositionally biased region" description="Basic and acidic residues" evidence="1">
    <location>
        <begin position="110"/>
        <end position="122"/>
    </location>
</feature>
<evidence type="ECO:0000313" key="2">
    <source>
        <dbReference type="EMBL" id="KAK6187099.1"/>
    </source>
</evidence>
<proteinExistence type="predicted"/>
<evidence type="ECO:0000256" key="1">
    <source>
        <dbReference type="SAM" id="MobiDB-lite"/>
    </source>
</evidence>
<feature type="region of interest" description="Disordered" evidence="1">
    <location>
        <begin position="1"/>
        <end position="41"/>
    </location>
</feature>
<name>A0AAN8K9F7_PATCE</name>
<dbReference type="Proteomes" id="UP001347796">
    <property type="component" value="Unassembled WGS sequence"/>
</dbReference>
<reference evidence="2 3" key="1">
    <citation type="submission" date="2024-01" db="EMBL/GenBank/DDBJ databases">
        <title>The genome of the rayed Mediterranean limpet Patella caerulea (Linnaeus, 1758).</title>
        <authorList>
            <person name="Anh-Thu Weber A."/>
            <person name="Halstead-Nussloch G."/>
        </authorList>
    </citation>
    <scope>NUCLEOTIDE SEQUENCE [LARGE SCALE GENOMIC DNA]</scope>
    <source>
        <strain evidence="2">AATW-2023a</strain>
        <tissue evidence="2">Whole specimen</tissue>
    </source>
</reference>
<feature type="region of interest" description="Disordered" evidence="1">
    <location>
        <begin position="144"/>
        <end position="179"/>
    </location>
</feature>